<evidence type="ECO:0000256" key="1">
    <source>
        <dbReference type="SAM" id="MobiDB-lite"/>
    </source>
</evidence>
<dbReference type="InterPro" id="IPR044955">
    <property type="entry name" value="CCMFC"/>
</dbReference>
<evidence type="ECO:0000313" key="3">
    <source>
        <dbReference type="EMBL" id="AOH05953.1"/>
    </source>
</evidence>
<proteinExistence type="predicted"/>
<dbReference type="EMBL" id="KX171639">
    <property type="protein sequence ID" value="AOH05953.1"/>
    <property type="molecule type" value="Genomic_DNA"/>
</dbReference>
<reference evidence="3" key="1">
    <citation type="journal article" date="2016" name="New Phytol.">
        <title>Complete mitochondrial genomes from the ferns Ophioglossum californicum and Psilotum nudum are highly repetitive with the largest organellar introns.</title>
        <authorList>
            <person name="Guo W."/>
            <person name="Zhu A."/>
            <person name="Fan W."/>
            <person name="Mower J.P."/>
        </authorList>
    </citation>
    <scope>NUCLEOTIDE SEQUENCE</scope>
    <source>
        <strain evidence="3">V16</strain>
    </source>
</reference>
<dbReference type="GO" id="GO:0017004">
    <property type="term" value="P:cytochrome complex assembly"/>
    <property type="evidence" value="ECO:0007669"/>
    <property type="project" value="InterPro"/>
</dbReference>
<dbReference type="InterPro" id="IPR032523">
    <property type="entry name" value="CcmF_C"/>
</dbReference>
<name>A0A1B3TRM1_PSINU</name>
<feature type="compositionally biased region" description="Polar residues" evidence="1">
    <location>
        <begin position="330"/>
        <end position="340"/>
    </location>
</feature>
<gene>
    <name evidence="3" type="primary">ccmFC</name>
</gene>
<accession>A0A1B3TRM1</accession>
<organism evidence="3">
    <name type="scientific">Psilotum nudum</name>
    <name type="common">Whisk fern</name>
    <name type="synonym">Lycopodium nudum</name>
    <dbReference type="NCBI Taxonomy" id="3240"/>
    <lineage>
        <taxon>Eukaryota</taxon>
        <taxon>Viridiplantae</taxon>
        <taxon>Streptophyta</taxon>
        <taxon>Embryophyta</taxon>
        <taxon>Tracheophyta</taxon>
        <taxon>Polypodiopsida</taxon>
        <taxon>Ophioglossidae</taxon>
        <taxon>Psilotales</taxon>
        <taxon>Psilotaceae</taxon>
        <taxon>Psilotum</taxon>
    </lineage>
</organism>
<feature type="region of interest" description="Disordered" evidence="1">
    <location>
        <begin position="156"/>
        <end position="185"/>
    </location>
</feature>
<feature type="region of interest" description="Disordered" evidence="1">
    <location>
        <begin position="326"/>
        <end position="350"/>
    </location>
</feature>
<keyword evidence="3" id="KW-0496">Mitochondrion</keyword>
<protein>
    <submittedName>
        <fullName evidence="3">Cytochrome c biogenesis FC</fullName>
    </submittedName>
</protein>
<feature type="domain" description="Cytochrome c-type biogenesis protein CcmF C-terminal" evidence="2">
    <location>
        <begin position="5"/>
        <end position="57"/>
    </location>
</feature>
<geneLocation type="mitochondrion" evidence="3"/>
<dbReference type="Pfam" id="PF16327">
    <property type="entry name" value="CcmF_C"/>
    <property type="match status" value="1"/>
</dbReference>
<dbReference type="PANTHER" id="PTHR36010:SF1">
    <property type="entry name" value="CYTOCHROME C BIOGENESIS CCMF C-TERMINAL-LIKE MITOCHONDRIAL PROTEIN-RELATED"/>
    <property type="match status" value="1"/>
</dbReference>
<dbReference type="AlphaFoldDB" id="A0A1B3TRM1"/>
<evidence type="ECO:0000259" key="2">
    <source>
        <dbReference type="Pfam" id="PF16327"/>
    </source>
</evidence>
<sequence length="492" mass="54694">MVQPQNLLFPIILMVVLRGTAAPVLFKWFLNRDVTIGAPFYNGTIIPLSTPLSILSGYIHYRGFIRSMDGAGKVVLVRARPLQLPSIIGKSSSSGTRAKDAFFPSSFSPHSTIPKSMGDLSDLESLCGVLRFLLFCIISLPPGVNERLTRAQKVKRQMLRPHGQQRNEEINAEGYPGHTTGRSREIANHPFSKHNQGWVGKNLSLGSPREQSFFLAATQFPKTGKRITLTPSLGRGGGKGSRVWYPPGLKDAKRWMQRKIVFFSNKGKIQFTQLLPLGSELHIGRERRCLRGIDQLHGPTPHSICGNLIIHKPSLAKPVRHPLPIPDASSVRNPAASSVPTPLDLLRERDPRDPSLLPGGPFVFKHDGSLRAIIDLLPIHFEADSVKLNTLGSWINHEHNSCFPLWWTMFPEKRFSFSNQETSTTKVAIHTNPFTDPYALMGTGSFETGWYTTIMKPPSISCIRIGFLLASLGGLRSLLRQLALDKSNRNQE</sequence>
<dbReference type="PANTHER" id="PTHR36010">
    <property type="entry name" value="CYTOCHROME C BIOGENESIS CCMF C-TERMINAL-LIKE MITOCHONDRIAL PROTEIN-RELATED"/>
    <property type="match status" value="1"/>
</dbReference>